<name>A0A183I146_9BILA</name>
<reference evidence="1 2" key="2">
    <citation type="submission" date="2018-11" db="EMBL/GenBank/DDBJ databases">
        <authorList>
            <consortium name="Pathogen Informatics"/>
        </authorList>
    </citation>
    <scope>NUCLEOTIDE SEQUENCE [LARGE SCALE GENOMIC DNA]</scope>
</reference>
<proteinExistence type="predicted"/>
<dbReference type="WBParaSite" id="OFLC_0001345901-mRNA-1">
    <property type="protein sequence ID" value="OFLC_0001345901-mRNA-1"/>
    <property type="gene ID" value="OFLC_0001345901"/>
</dbReference>
<accession>A0A183I146</accession>
<gene>
    <name evidence="1" type="ORF">OFLC_LOCUS13458</name>
</gene>
<evidence type="ECO:0000313" key="2">
    <source>
        <dbReference type="Proteomes" id="UP000267606"/>
    </source>
</evidence>
<dbReference type="EMBL" id="UZAJ01040210">
    <property type="protein sequence ID" value="VDP13809.1"/>
    <property type="molecule type" value="Genomic_DNA"/>
</dbReference>
<dbReference type="AlphaFoldDB" id="A0A183I146"/>
<protein>
    <submittedName>
        <fullName evidence="3">Transcriptional regulator</fullName>
    </submittedName>
</protein>
<sequence length="52" mass="6282">MFRYEHEMAQIISEDQKMENVAQLLKSNVGKCYRKKVFKFLKKQSYTDCMKS</sequence>
<keyword evidence="2" id="KW-1185">Reference proteome</keyword>
<organism evidence="3">
    <name type="scientific">Onchocerca flexuosa</name>
    <dbReference type="NCBI Taxonomy" id="387005"/>
    <lineage>
        <taxon>Eukaryota</taxon>
        <taxon>Metazoa</taxon>
        <taxon>Ecdysozoa</taxon>
        <taxon>Nematoda</taxon>
        <taxon>Chromadorea</taxon>
        <taxon>Rhabditida</taxon>
        <taxon>Spirurina</taxon>
        <taxon>Spiruromorpha</taxon>
        <taxon>Filarioidea</taxon>
        <taxon>Onchocercidae</taxon>
        <taxon>Onchocerca</taxon>
    </lineage>
</organism>
<reference evidence="3" key="1">
    <citation type="submission" date="2016-06" db="UniProtKB">
        <authorList>
            <consortium name="WormBaseParasite"/>
        </authorList>
    </citation>
    <scope>IDENTIFICATION</scope>
</reference>
<dbReference type="Proteomes" id="UP000267606">
    <property type="component" value="Unassembled WGS sequence"/>
</dbReference>
<evidence type="ECO:0000313" key="3">
    <source>
        <dbReference type="WBParaSite" id="OFLC_0001345901-mRNA-1"/>
    </source>
</evidence>
<evidence type="ECO:0000313" key="1">
    <source>
        <dbReference type="EMBL" id="VDP13809.1"/>
    </source>
</evidence>